<evidence type="ECO:0000259" key="7">
    <source>
        <dbReference type="PROSITE" id="PS50983"/>
    </source>
</evidence>
<dbReference type="InterPro" id="IPR051313">
    <property type="entry name" value="Bact_iron-sidero_bind"/>
</dbReference>
<accession>A0A6C0G2D6</accession>
<name>A0A6C0G2D6_9BACL</name>
<feature type="domain" description="Fe/B12 periplasmic-binding" evidence="7">
    <location>
        <begin position="103"/>
        <end position="366"/>
    </location>
</feature>
<gene>
    <name evidence="8" type="ORF">GXP70_01730</name>
</gene>
<dbReference type="EMBL" id="CP048209">
    <property type="protein sequence ID" value="QHT58825.1"/>
    <property type="molecule type" value="Genomic_DNA"/>
</dbReference>
<dbReference type="KEGG" id="plyc:GXP70_01730"/>
<evidence type="ECO:0000313" key="9">
    <source>
        <dbReference type="Proteomes" id="UP000476064"/>
    </source>
</evidence>
<evidence type="ECO:0000256" key="6">
    <source>
        <dbReference type="SAM" id="SignalP"/>
    </source>
</evidence>
<comment type="subcellular location">
    <subcellularLocation>
        <location evidence="1">Cell envelope</location>
    </subcellularLocation>
</comment>
<keyword evidence="4 6" id="KW-0732">Signal</keyword>
<comment type="similarity">
    <text evidence="2">Belongs to the bacterial solute-binding protein 8 family.</text>
</comment>
<evidence type="ECO:0000256" key="3">
    <source>
        <dbReference type="ARBA" id="ARBA00022448"/>
    </source>
</evidence>
<dbReference type="Pfam" id="PF01497">
    <property type="entry name" value="Peripla_BP_2"/>
    <property type="match status" value="1"/>
</dbReference>
<feature type="signal peptide" evidence="6">
    <location>
        <begin position="1"/>
        <end position="23"/>
    </location>
</feature>
<keyword evidence="3" id="KW-0813">Transport</keyword>
<proteinExistence type="inferred from homology"/>
<evidence type="ECO:0000256" key="2">
    <source>
        <dbReference type="ARBA" id="ARBA00008814"/>
    </source>
</evidence>
<dbReference type="PANTHER" id="PTHR30532">
    <property type="entry name" value="IRON III DICITRATE-BINDING PERIPLASMIC PROTEIN"/>
    <property type="match status" value="1"/>
</dbReference>
<evidence type="ECO:0000256" key="4">
    <source>
        <dbReference type="ARBA" id="ARBA00022729"/>
    </source>
</evidence>
<dbReference type="PROSITE" id="PS50983">
    <property type="entry name" value="FE_B12_PBP"/>
    <property type="match status" value="1"/>
</dbReference>
<dbReference type="RefSeq" id="WP_162354895.1">
    <property type="nucleotide sequence ID" value="NZ_CP048209.1"/>
</dbReference>
<evidence type="ECO:0000313" key="8">
    <source>
        <dbReference type="EMBL" id="QHT58825.1"/>
    </source>
</evidence>
<dbReference type="PROSITE" id="PS51257">
    <property type="entry name" value="PROKAR_LIPOPROTEIN"/>
    <property type="match status" value="1"/>
</dbReference>
<sequence>MSKFKRFSMLAVALVGAAALLGACGNNNNGSNGNAAQGGAAAQTDNKSANDASAGNASNNGASNGASANNGSANKEAANEAANEAATRIVHTVKGDIEIPANPQRVVAGYYHGTLLSLGIQPIGGSKEWWMGSPFLKEKEAAMTDIGSPASVEKVLSLKPDLIVINDTLADEYDSLSKIAPTLFVEYGSTKNIHEEVQKFGELLNRKQEADAWQAEYDNKAAQAREKLKDKLKPGTTAALVEIDGKTLAVMGDNYGRGGEVIYNALQFKAPDWIQKNVIDNGVQYQEVSMEKLGEIANADYIFLSSYTETTEEQLKALTDSKVWQSLPAVKQGHVVPVDYKTYFYFDPVSILGQIDTLSDKLLEIK</sequence>
<protein>
    <submittedName>
        <fullName evidence="8">ABC transporter substrate-binding protein</fullName>
    </submittedName>
</protein>
<feature type="chain" id="PRO_5039511674" evidence="6">
    <location>
        <begin position="24"/>
        <end position="366"/>
    </location>
</feature>
<reference evidence="8 9" key="1">
    <citation type="submission" date="2020-01" db="EMBL/GenBank/DDBJ databases">
        <title>Paenibacillus sp. nov., isolated from tomato rhizosphere.</title>
        <authorList>
            <person name="Weon H.-Y."/>
            <person name="Lee S.A."/>
        </authorList>
    </citation>
    <scope>NUCLEOTIDE SEQUENCE [LARGE SCALE GENOMIC DNA]</scope>
    <source>
        <strain evidence="8 9">12200R-189</strain>
    </source>
</reference>
<dbReference type="Gene3D" id="3.40.50.1980">
    <property type="entry name" value="Nitrogenase molybdenum iron protein domain"/>
    <property type="match status" value="2"/>
</dbReference>
<feature type="region of interest" description="Disordered" evidence="5">
    <location>
        <begin position="34"/>
        <end position="80"/>
    </location>
</feature>
<dbReference type="Proteomes" id="UP000476064">
    <property type="component" value="Chromosome"/>
</dbReference>
<evidence type="ECO:0000256" key="5">
    <source>
        <dbReference type="SAM" id="MobiDB-lite"/>
    </source>
</evidence>
<dbReference type="GO" id="GO:0030288">
    <property type="term" value="C:outer membrane-bounded periplasmic space"/>
    <property type="evidence" value="ECO:0007669"/>
    <property type="project" value="TreeGrafter"/>
</dbReference>
<dbReference type="GO" id="GO:1901678">
    <property type="term" value="P:iron coordination entity transport"/>
    <property type="evidence" value="ECO:0007669"/>
    <property type="project" value="UniProtKB-ARBA"/>
</dbReference>
<dbReference type="SUPFAM" id="SSF53807">
    <property type="entry name" value="Helical backbone' metal receptor"/>
    <property type="match status" value="1"/>
</dbReference>
<dbReference type="AlphaFoldDB" id="A0A6C0G2D6"/>
<organism evidence="8 9">
    <name type="scientific">Paenibacillus lycopersici</name>
    <dbReference type="NCBI Taxonomy" id="2704462"/>
    <lineage>
        <taxon>Bacteria</taxon>
        <taxon>Bacillati</taxon>
        <taxon>Bacillota</taxon>
        <taxon>Bacilli</taxon>
        <taxon>Bacillales</taxon>
        <taxon>Paenibacillaceae</taxon>
        <taxon>Paenibacillus</taxon>
    </lineage>
</organism>
<dbReference type="InterPro" id="IPR002491">
    <property type="entry name" value="ABC_transptr_periplasmic_BD"/>
</dbReference>
<keyword evidence="9" id="KW-1185">Reference proteome</keyword>
<evidence type="ECO:0000256" key="1">
    <source>
        <dbReference type="ARBA" id="ARBA00004196"/>
    </source>
</evidence>
<dbReference type="PANTHER" id="PTHR30532:SF26">
    <property type="entry name" value="IRON(3+)-HYDROXAMATE-BINDING PROTEIN FHUD"/>
    <property type="match status" value="1"/>
</dbReference>